<dbReference type="InterPro" id="IPR046437">
    <property type="entry name" value="Ser_Thr-PK_POLO_box_1_sf"/>
</dbReference>
<sequence length="1103" mass="122490">MSNITPQIPVDHELSVALSKGYELVRNVAHGGTTVVYEVISTRGRLRGRRLALKRVQQITAISSSLSLHRALCHPNIVALHSILDSSTSLQSSCWHILEFCSEGNFSDLLSSRNPSIVSDSRLRQVIKGVANGFIYLKEEGIIHRNIEASNILLDKGCKPKICDFKHATRVGAMRKCSQPLTGTVHPAPELLSSSSQYDFAVDAWSFGCALYVGVGGRIENMSTTPPKISFSLLPEVPVELRSLIHSLLTLDPNMRLEAEQLAKHAYLTIDHSLALLDSSKEPSRSSLTPHVSLHSKRSASVATTLRHIQELRTSRQSYSPRICALSSITRSNRRSALRDVGNIPLPQFLHSKLASEKELIAPSVKIHQPCIPAMNSFPRLTSENSQTTFIDKQTAGPGPCEHASAQFGGTVLPIGTTRPLLIDTSALTPKTHKLANGTVTVLPSRALLVDFRQNQRRHGLKGDQIMLVEGSEILACLIFDAPHLSVPSCLMEPVHRYTLENLPSKYWKQCNDAANFVDLIRRKIPRVSVYGSEAKCTLMSNAPPSDIEILLHGQDFLADKTKARGFKTKPSPILRILYSRQRHSLELAQRFIGEQGTEWKKELKTCIDSSDISKILLLGDTSIQARKGLSILLDFLKTCDQLGLPASANAEQSTSRSLTKALPDSEFLSASLPTTLLPFCEKHSFNDIRYLESIGWCIRRRNDEGVSGGKKYLYQILFLDGSSLVVDLEADALVFSSVSRDICRMPEQPVELTVPQLESTFGVLFIGYIISMVAYGFTFFQTYIYFSRYPMDRRGIKATVASLCLLDTVNSALISHTMYHYLVTYFPLTTGLINATSTYCAEIGFSALAVFIVQLFYSYRVWRVSKRVLLAGAISLVSTVAFAMRLAFTSKIRPSDQGQNAAALLYRSIPITFDQAIITASQALTFFSGTLSTISLFFYLAPSRSLVSKSTENFFEKAVTHLISRGTLATLLQLCFLIAYLTTPGKVVWMPFHLITSKVFINSLFTMLNFRTVHYGRGYTEDEAIVRKTSNATSTFSANGRISSNVRFGAMDSKINIEVTQSIEQDNEEANKVYYDDDNALDSNWHQRRRKEAQARTSDADL</sequence>
<dbReference type="Pfam" id="PF20152">
    <property type="entry name" value="DUF6534"/>
    <property type="match status" value="1"/>
</dbReference>
<feature type="transmembrane region" description="Helical" evidence="7">
    <location>
        <begin position="869"/>
        <end position="889"/>
    </location>
</feature>
<evidence type="ECO:0000256" key="2">
    <source>
        <dbReference type="ARBA" id="ARBA00022527"/>
    </source>
</evidence>
<keyword evidence="11" id="KW-1185">Reference proteome</keyword>
<feature type="transmembrane region" description="Helical" evidence="7">
    <location>
        <begin position="963"/>
        <end position="982"/>
    </location>
</feature>
<keyword evidence="2" id="KW-0723">Serine/threonine-protein kinase</keyword>
<dbReference type="EMBL" id="MU155153">
    <property type="protein sequence ID" value="KAF9483502.1"/>
    <property type="molecule type" value="Genomic_DNA"/>
</dbReference>
<dbReference type="GO" id="GO:0005524">
    <property type="term" value="F:ATP binding"/>
    <property type="evidence" value="ECO:0007669"/>
    <property type="project" value="UniProtKB-KW"/>
</dbReference>
<evidence type="ECO:0000256" key="4">
    <source>
        <dbReference type="ARBA" id="ARBA00022741"/>
    </source>
</evidence>
<evidence type="ECO:0000256" key="7">
    <source>
        <dbReference type="SAM" id="Phobius"/>
    </source>
</evidence>
<feature type="transmembrane region" description="Helical" evidence="7">
    <location>
        <begin position="762"/>
        <end position="787"/>
    </location>
</feature>
<evidence type="ECO:0008006" key="12">
    <source>
        <dbReference type="Google" id="ProtNLM"/>
    </source>
</evidence>
<organism evidence="10 11">
    <name type="scientific">Pholiota conissans</name>
    <dbReference type="NCBI Taxonomy" id="109636"/>
    <lineage>
        <taxon>Eukaryota</taxon>
        <taxon>Fungi</taxon>
        <taxon>Dikarya</taxon>
        <taxon>Basidiomycota</taxon>
        <taxon>Agaricomycotina</taxon>
        <taxon>Agaricomycetes</taxon>
        <taxon>Agaricomycetidae</taxon>
        <taxon>Agaricales</taxon>
        <taxon>Agaricineae</taxon>
        <taxon>Strophariaceae</taxon>
        <taxon>Pholiota</taxon>
    </lineage>
</organism>
<dbReference type="Proteomes" id="UP000807469">
    <property type="component" value="Unassembled WGS sequence"/>
</dbReference>
<dbReference type="InterPro" id="IPR011009">
    <property type="entry name" value="Kinase-like_dom_sf"/>
</dbReference>
<keyword evidence="4" id="KW-0547">Nucleotide-binding</keyword>
<evidence type="ECO:0000313" key="10">
    <source>
        <dbReference type="EMBL" id="KAF9483502.1"/>
    </source>
</evidence>
<evidence type="ECO:0000256" key="3">
    <source>
        <dbReference type="ARBA" id="ARBA00022679"/>
    </source>
</evidence>
<dbReference type="InterPro" id="IPR000719">
    <property type="entry name" value="Prot_kinase_dom"/>
</dbReference>
<dbReference type="InterPro" id="IPR045339">
    <property type="entry name" value="DUF6534"/>
</dbReference>
<dbReference type="CDD" id="cd00180">
    <property type="entry name" value="PKc"/>
    <property type="match status" value="1"/>
</dbReference>
<accession>A0A9P6CXZ0</accession>
<comment type="caution">
    <text evidence="10">The sequence shown here is derived from an EMBL/GenBank/DDBJ whole genome shotgun (WGS) entry which is preliminary data.</text>
</comment>
<evidence type="ECO:0000256" key="6">
    <source>
        <dbReference type="ARBA" id="ARBA00022840"/>
    </source>
</evidence>
<reference evidence="10" key="1">
    <citation type="submission" date="2020-11" db="EMBL/GenBank/DDBJ databases">
        <authorList>
            <consortium name="DOE Joint Genome Institute"/>
            <person name="Ahrendt S."/>
            <person name="Riley R."/>
            <person name="Andreopoulos W."/>
            <person name="Labutti K."/>
            <person name="Pangilinan J."/>
            <person name="Ruiz-Duenas F.J."/>
            <person name="Barrasa J.M."/>
            <person name="Sanchez-Garcia M."/>
            <person name="Camarero S."/>
            <person name="Miyauchi S."/>
            <person name="Serrano A."/>
            <person name="Linde D."/>
            <person name="Babiker R."/>
            <person name="Drula E."/>
            <person name="Ayuso-Fernandez I."/>
            <person name="Pacheco R."/>
            <person name="Padilla G."/>
            <person name="Ferreira P."/>
            <person name="Barriuso J."/>
            <person name="Kellner H."/>
            <person name="Castanera R."/>
            <person name="Alfaro M."/>
            <person name="Ramirez L."/>
            <person name="Pisabarro A.G."/>
            <person name="Kuo A."/>
            <person name="Tritt A."/>
            <person name="Lipzen A."/>
            <person name="He G."/>
            <person name="Yan M."/>
            <person name="Ng V."/>
            <person name="Cullen D."/>
            <person name="Martin F."/>
            <person name="Rosso M.-N."/>
            <person name="Henrissat B."/>
            <person name="Hibbett D."/>
            <person name="Martinez A.T."/>
            <person name="Grigoriev I.V."/>
        </authorList>
    </citation>
    <scope>NUCLEOTIDE SEQUENCE</scope>
    <source>
        <strain evidence="10">CIRM-BRFM 674</strain>
    </source>
</reference>
<proteinExistence type="predicted"/>
<dbReference type="PROSITE" id="PS50011">
    <property type="entry name" value="PROTEIN_KINASE_DOM"/>
    <property type="match status" value="1"/>
</dbReference>
<dbReference type="SUPFAM" id="SSF56112">
    <property type="entry name" value="Protein kinase-like (PK-like)"/>
    <property type="match status" value="1"/>
</dbReference>
<protein>
    <recommendedName>
        <fullName evidence="12">Protein kinase domain-containing protein</fullName>
    </recommendedName>
</protein>
<dbReference type="Pfam" id="PF00069">
    <property type="entry name" value="Pkinase"/>
    <property type="match status" value="1"/>
</dbReference>
<comment type="subcellular location">
    <subcellularLocation>
        <location evidence="1">Cytoplasm</location>
    </subcellularLocation>
</comment>
<feature type="transmembrane region" description="Helical" evidence="7">
    <location>
        <begin position="799"/>
        <end position="820"/>
    </location>
</feature>
<keyword evidence="7" id="KW-1133">Transmembrane helix</keyword>
<dbReference type="AlphaFoldDB" id="A0A9P6CXZ0"/>
<dbReference type="GO" id="GO:0004674">
    <property type="term" value="F:protein serine/threonine kinase activity"/>
    <property type="evidence" value="ECO:0007669"/>
    <property type="project" value="UniProtKB-KW"/>
</dbReference>
<keyword evidence="7" id="KW-0472">Membrane</keyword>
<evidence type="ECO:0000256" key="1">
    <source>
        <dbReference type="ARBA" id="ARBA00004496"/>
    </source>
</evidence>
<dbReference type="GO" id="GO:0005737">
    <property type="term" value="C:cytoplasm"/>
    <property type="evidence" value="ECO:0007669"/>
    <property type="project" value="UniProtKB-SubCell"/>
</dbReference>
<dbReference type="Gene3D" id="3.30.1120.120">
    <property type="match status" value="1"/>
</dbReference>
<dbReference type="InterPro" id="IPR033699">
    <property type="entry name" value="POLO_box_Plk4_1"/>
</dbReference>
<dbReference type="PROSITE" id="PS51984">
    <property type="entry name" value="CPB1"/>
    <property type="match status" value="1"/>
</dbReference>
<evidence type="ECO:0000259" key="9">
    <source>
        <dbReference type="PROSITE" id="PS51984"/>
    </source>
</evidence>
<name>A0A9P6CXZ0_9AGAR</name>
<feature type="domain" description="Cryptic POLO box 1 (CPB1)" evidence="9">
    <location>
        <begin position="415"/>
        <end position="524"/>
    </location>
</feature>
<keyword evidence="3" id="KW-0808">Transferase</keyword>
<feature type="transmembrane region" description="Helical" evidence="7">
    <location>
        <begin position="832"/>
        <end position="857"/>
    </location>
</feature>
<dbReference type="PANTHER" id="PTHR24345">
    <property type="entry name" value="SERINE/THREONINE-PROTEIN KINASE PLK"/>
    <property type="match status" value="1"/>
</dbReference>
<feature type="transmembrane region" description="Helical" evidence="7">
    <location>
        <begin position="917"/>
        <end position="942"/>
    </location>
</feature>
<evidence type="ECO:0000256" key="5">
    <source>
        <dbReference type="ARBA" id="ARBA00022777"/>
    </source>
</evidence>
<keyword evidence="5" id="KW-0418">Kinase</keyword>
<keyword evidence="6" id="KW-0067">ATP-binding</keyword>
<evidence type="ECO:0000313" key="11">
    <source>
        <dbReference type="Proteomes" id="UP000807469"/>
    </source>
</evidence>
<dbReference type="OrthoDB" id="408964at2759"/>
<dbReference type="PANTHER" id="PTHR24345:SF91">
    <property type="entry name" value="SERINE_THREONINE-PROTEIN KINASE PLK4"/>
    <property type="match status" value="1"/>
</dbReference>
<feature type="domain" description="Protein kinase" evidence="8">
    <location>
        <begin position="22"/>
        <end position="268"/>
    </location>
</feature>
<dbReference type="GO" id="GO:0005634">
    <property type="term" value="C:nucleus"/>
    <property type="evidence" value="ECO:0007669"/>
    <property type="project" value="TreeGrafter"/>
</dbReference>
<evidence type="ECO:0000259" key="8">
    <source>
        <dbReference type="PROSITE" id="PS50011"/>
    </source>
</evidence>
<keyword evidence="7" id="KW-0812">Transmembrane</keyword>
<gene>
    <name evidence="10" type="ORF">BDN70DRAFT_929196</name>
</gene>
<dbReference type="Gene3D" id="1.10.510.10">
    <property type="entry name" value="Transferase(Phosphotransferase) domain 1"/>
    <property type="match status" value="1"/>
</dbReference>
<feature type="transmembrane region" description="Helical" evidence="7">
    <location>
        <begin position="988"/>
        <end position="1009"/>
    </location>
</feature>